<reference evidence="2" key="1">
    <citation type="submission" date="2019-11" db="EMBL/GenBank/DDBJ databases">
        <title>Genomic insights into an expanded diversity of filamentous marine cyanobacteria reveals the extraordinary biosynthetic potential of Moorea and Okeania.</title>
        <authorList>
            <person name="Ferreira Leao T."/>
            <person name="Wang M."/>
            <person name="Moss N."/>
            <person name="Da Silva R."/>
            <person name="Sanders J."/>
            <person name="Nurk S."/>
            <person name="Gurevich A."/>
            <person name="Humphrey G."/>
            <person name="Reher R."/>
            <person name="Zhu Q."/>
            <person name="Belda-Ferre P."/>
            <person name="Glukhov E."/>
            <person name="Rex R."/>
            <person name="Dorrestein P.C."/>
            <person name="Knight R."/>
            <person name="Pevzner P."/>
            <person name="Gerwick W.H."/>
            <person name="Gerwick L."/>
        </authorList>
    </citation>
    <scope>NUCLEOTIDE SEQUENCE</scope>
    <source>
        <strain evidence="2">SIO1C4</strain>
    </source>
</reference>
<evidence type="ECO:0000313" key="2">
    <source>
        <dbReference type="EMBL" id="NER30043.1"/>
    </source>
</evidence>
<dbReference type="InterPro" id="IPR009003">
    <property type="entry name" value="Peptidase_S1_PA"/>
</dbReference>
<proteinExistence type="predicted"/>
<organism evidence="2">
    <name type="scientific">Symploca sp. SIO1C4</name>
    <dbReference type="NCBI Taxonomy" id="2607765"/>
    <lineage>
        <taxon>Bacteria</taxon>
        <taxon>Bacillati</taxon>
        <taxon>Cyanobacteriota</taxon>
        <taxon>Cyanophyceae</taxon>
        <taxon>Coleofasciculales</taxon>
        <taxon>Coleofasciculaceae</taxon>
        <taxon>Symploca</taxon>
    </lineage>
</organism>
<dbReference type="InterPro" id="IPR048917">
    <property type="entry name" value="bDLD1"/>
</dbReference>
<gene>
    <name evidence="2" type="ORF">F6J89_21090</name>
</gene>
<feature type="non-terminal residue" evidence="2">
    <location>
        <position position="691"/>
    </location>
</feature>
<protein>
    <submittedName>
        <fullName evidence="2">Trypsin-like peptidase domain-containing protein</fullName>
    </submittedName>
</protein>
<evidence type="ECO:0000259" key="1">
    <source>
        <dbReference type="Pfam" id="PF20689"/>
    </source>
</evidence>
<name>A0A6B3NEK9_9CYAN</name>
<dbReference type="EMBL" id="JAAHFQ010000476">
    <property type="protein sequence ID" value="NER30043.1"/>
    <property type="molecule type" value="Genomic_DNA"/>
</dbReference>
<comment type="caution">
    <text evidence="2">The sequence shown here is derived from an EMBL/GenBank/DDBJ whole genome shotgun (WGS) entry which is preliminary data.</text>
</comment>
<feature type="domain" description="Bacterial Death-like" evidence="1">
    <location>
        <begin position="427"/>
        <end position="526"/>
    </location>
</feature>
<dbReference type="AlphaFoldDB" id="A0A6B3NEK9"/>
<sequence length="691" mass="79744">MNEIPQSWGLRSPSITLYAFHLRNSINQGLEPTVLAAPRLWEQLVDLGNALHIRELQNLRQELICYEADRYFPEAEDIFGAEYFTLLQNQEPSLHFQVPPQAGELELQGLLCPFRLYDTYAIDLTLYSKDTFTLPQLSYFNAQNLILQNVQAFLGQTLLLFGQPLEQEDNYQVLADVCVAQLFPGKHSIELVDTGSLLGNPIFEYESNLTNSVNKLHILVWFKCQDMNSIHMDRVAEILLHLLWCRHKILYVYHQSRWCVNQTKKISGSLDQYRSKFRQIYEATNRRSPLINLLNQLQQIELDYPNYLDDLAEHEKTIGINEINYKTYLDKLEKHPESELSFFQEFLQRVRNKFQRQIQVDRDYLAIGRDRLQRLKATVQESIATEAVASKPPSGKESGEQERKFALAMPEKSHYYGNHALKSNMPGIPPKIYPRLRQALSDCDQFKSHSRLFNFFDANEPLKPWCDDLPEVDNRTERAERLIGFLVNEIRNDTKENVLLILLRLLKDQIDSIKPLHQTLSDLLQELAPILSDSNSNSSAKVVPFSKPTNLESLPKAELVLEANPKGEPMRFIAVDEKLLNCARTVARVSVPKIVSGSIKKIPTGTGWLVTPNLALTCWHVIEARNPKREPPIRASDLQKQIANSTFTFDFTQPGEGIEYDIEQLEHEDVNLDYALLRLRDRQDYPLKKWG</sequence>
<accession>A0A6B3NEK9</accession>
<dbReference type="Pfam" id="PF20689">
    <property type="entry name" value="bDLD1"/>
    <property type="match status" value="1"/>
</dbReference>
<dbReference type="SUPFAM" id="SSF50494">
    <property type="entry name" value="Trypsin-like serine proteases"/>
    <property type="match status" value="1"/>
</dbReference>